<dbReference type="AlphaFoldDB" id="A0A8B8E1A3"/>
<dbReference type="Gene3D" id="3.40.50.1110">
    <property type="entry name" value="SGNH hydrolase"/>
    <property type="match status" value="1"/>
</dbReference>
<evidence type="ECO:0000313" key="1">
    <source>
        <dbReference type="Proteomes" id="UP000694844"/>
    </source>
</evidence>
<dbReference type="RefSeq" id="XP_022333016.1">
    <property type="nucleotide sequence ID" value="XM_022477308.1"/>
</dbReference>
<dbReference type="GeneID" id="111130345"/>
<reference evidence="2" key="1">
    <citation type="submission" date="2025-08" db="UniProtKB">
        <authorList>
            <consortium name="RefSeq"/>
        </authorList>
    </citation>
    <scope>IDENTIFICATION</scope>
    <source>
        <tissue evidence="2">Whole sample</tissue>
    </source>
</reference>
<sequence>MSALNVCVVGHSYIRRLKEYCSQTGTVNLGLEPCAYNVTFRGKGGLKLRRCNSRSELMRFDIVPDIVFLQIGENDVVAATNSEKLAEDIISLAQYLRDGVGVRLVIIGQLIRRMQFASCRDFNATVMKTNQHLKQLSDPLCNIHYWGHRGFWNDLKYLGPDGVHLLCTPDEDQPMRKYRRSIRNAEQCHQRKDIREAMHQWVKGPTPQLT</sequence>
<organism evidence="1 2">
    <name type="scientific">Crassostrea virginica</name>
    <name type="common">Eastern oyster</name>
    <dbReference type="NCBI Taxonomy" id="6565"/>
    <lineage>
        <taxon>Eukaryota</taxon>
        <taxon>Metazoa</taxon>
        <taxon>Spiralia</taxon>
        <taxon>Lophotrochozoa</taxon>
        <taxon>Mollusca</taxon>
        <taxon>Bivalvia</taxon>
        <taxon>Autobranchia</taxon>
        <taxon>Pteriomorphia</taxon>
        <taxon>Ostreida</taxon>
        <taxon>Ostreoidea</taxon>
        <taxon>Ostreidae</taxon>
        <taxon>Crassostrea</taxon>
    </lineage>
</organism>
<accession>A0A8B8E1A3</accession>
<keyword evidence="1" id="KW-1185">Reference proteome</keyword>
<name>A0A8B8E1A3_CRAVI</name>
<evidence type="ECO:0000313" key="2">
    <source>
        <dbReference type="RefSeq" id="XP_022333016.1"/>
    </source>
</evidence>
<dbReference type="InterPro" id="IPR036514">
    <property type="entry name" value="SGNH_hydro_sf"/>
</dbReference>
<dbReference type="OrthoDB" id="6149526at2759"/>
<protein>
    <submittedName>
        <fullName evidence="2">Uncharacterized protein LOC111130345 isoform X4</fullName>
    </submittedName>
</protein>
<dbReference type="Proteomes" id="UP000694844">
    <property type="component" value="Chromosome 4"/>
</dbReference>
<dbReference type="SUPFAM" id="SSF52266">
    <property type="entry name" value="SGNH hydrolase"/>
    <property type="match status" value="1"/>
</dbReference>
<dbReference type="CDD" id="cd00229">
    <property type="entry name" value="SGNH_hydrolase"/>
    <property type="match status" value="1"/>
</dbReference>
<proteinExistence type="predicted"/>
<gene>
    <name evidence="2" type="primary">LOC111130345</name>
</gene>